<name>A0A346QVX4_9BBAC</name>
<evidence type="ECO:0000313" key="2">
    <source>
        <dbReference type="EMBL" id="AXS01074.1"/>
    </source>
</evidence>
<dbReference type="InterPro" id="IPR018306">
    <property type="entry name" value="Phage_T5_Orf172_DNA-bd"/>
</dbReference>
<dbReference type="PROSITE" id="PS51750">
    <property type="entry name" value="BRO_N"/>
    <property type="match status" value="1"/>
</dbReference>
<evidence type="ECO:0000259" key="1">
    <source>
        <dbReference type="PROSITE" id="PS51750"/>
    </source>
</evidence>
<organism evidence="2">
    <name type="scientific">Spodoptera frugiperda granulovirus</name>
    <dbReference type="NCBI Taxonomy" id="307454"/>
    <lineage>
        <taxon>Viruses</taxon>
        <taxon>Viruses incertae sedis</taxon>
        <taxon>Naldaviricetes</taxon>
        <taxon>Lefavirales</taxon>
        <taxon>Baculoviridae</taxon>
        <taxon>Betabaculovirus</taxon>
        <taxon>Betabaculovirus spofrugiperdae</taxon>
    </lineage>
</organism>
<dbReference type="SMART" id="SM00974">
    <property type="entry name" value="T5orf172"/>
    <property type="match status" value="1"/>
</dbReference>
<dbReference type="Pfam" id="PF02498">
    <property type="entry name" value="Bro-N"/>
    <property type="match status" value="1"/>
</dbReference>
<accession>A0A346QVX4</accession>
<reference evidence="2" key="1">
    <citation type="journal article" date="2018" name="PLoS ONE">
        <title>Genomic analysis of an Argentinean isolate of Spodoptera frugiperda granulovirus reveals that various baculoviruses code for Lef-7 proteins with three F-box domains.</title>
        <authorList>
            <person name="Ferrelli M.L."/>
            <person name="Pidre M.L."/>
            <person name="Ghiringhelli P.D."/>
            <person name="Torres S."/>
            <person name="Fabre M.L."/>
            <person name="Masson T."/>
            <person name="Cedola M.T."/>
            <person name="Sciocco-Cap A."/>
            <person name="Romanowski V."/>
        </authorList>
    </citation>
    <scope>NUCLEOTIDE SEQUENCE</scope>
    <source>
        <strain evidence="2">ARG</strain>
    </source>
</reference>
<dbReference type="Pfam" id="PF13455">
    <property type="entry name" value="MUG113"/>
    <property type="match status" value="1"/>
</dbReference>
<dbReference type="SMART" id="SM01040">
    <property type="entry name" value="Bro-N"/>
    <property type="match status" value="1"/>
</dbReference>
<proteinExistence type="predicted"/>
<sequence>MLTQQTFSVGGKKCELWIVKLDNNVFMYSGKDVAKLLGYVNTNDALIKHVLPQWKKTWEKLERRYITLQRVIVPFNWQPHKVFITEAGVYALIVRSKRPEAIKFKQWLFEKVIPELRQKSESYNAYEATPVTPPLYHVYIATSENYERLSVYKIGTTSNLTKRLNQLNCSRAFDLLYYLYTVPVGCDGVAIEAELHKLYDEVRIRGEFFRLNKKQLKDAVEFLLAKSDTTTNTTTTNFDGVSTILATIDNNV</sequence>
<protein>
    <submittedName>
        <fullName evidence="2">Bro a</fullName>
    </submittedName>
</protein>
<dbReference type="InterPro" id="IPR003497">
    <property type="entry name" value="BRO_N_domain"/>
</dbReference>
<dbReference type="EMBL" id="MH170055">
    <property type="protein sequence ID" value="AXS01074.1"/>
    <property type="molecule type" value="Genomic_DNA"/>
</dbReference>
<feature type="domain" description="Bro-N" evidence="1">
    <location>
        <begin position="1"/>
        <end position="120"/>
    </location>
</feature>